<name>A0A134A002_9FUSO</name>
<accession>A0A134A002</accession>
<protein>
    <submittedName>
        <fullName evidence="1">Uncharacterized protein</fullName>
    </submittedName>
</protein>
<organism evidence="1 2">
    <name type="scientific">Leptotrichia wadei</name>
    <dbReference type="NCBI Taxonomy" id="157687"/>
    <lineage>
        <taxon>Bacteria</taxon>
        <taxon>Fusobacteriati</taxon>
        <taxon>Fusobacteriota</taxon>
        <taxon>Fusobacteriia</taxon>
        <taxon>Fusobacteriales</taxon>
        <taxon>Leptotrichiaceae</taxon>
        <taxon>Leptotrichia</taxon>
    </lineage>
</organism>
<keyword evidence="2" id="KW-1185">Reference proteome</keyword>
<evidence type="ECO:0000313" key="2">
    <source>
        <dbReference type="Proteomes" id="UP000070483"/>
    </source>
</evidence>
<dbReference type="Proteomes" id="UP000070483">
    <property type="component" value="Unassembled WGS sequence"/>
</dbReference>
<gene>
    <name evidence="1" type="ORF">HMPREF3180_01872</name>
</gene>
<comment type="caution">
    <text evidence="1">The sequence shown here is derived from an EMBL/GenBank/DDBJ whole genome shotgun (WGS) entry which is preliminary data.</text>
</comment>
<evidence type="ECO:0000313" key="1">
    <source>
        <dbReference type="EMBL" id="KXB61003.1"/>
    </source>
</evidence>
<dbReference type="EMBL" id="LSDD01000146">
    <property type="protein sequence ID" value="KXB61003.1"/>
    <property type="molecule type" value="Genomic_DNA"/>
</dbReference>
<dbReference type="PATRIC" id="fig|157687.3.peg.1869"/>
<proteinExistence type="predicted"/>
<dbReference type="STRING" id="157687.HMPREF3180_01872"/>
<sequence>MRNKRGWRLFPFAFKKKKKHINYKKIVINQNVNVTCLNV</sequence>
<reference evidence="2" key="1">
    <citation type="submission" date="2016-01" db="EMBL/GenBank/DDBJ databases">
        <authorList>
            <person name="Mitreva M."/>
            <person name="Pepin K.H."/>
            <person name="Mihindukulasuriya K.A."/>
            <person name="Fulton R."/>
            <person name="Fronick C."/>
            <person name="O'Laughlin M."/>
            <person name="Miner T."/>
            <person name="Herter B."/>
            <person name="Rosa B.A."/>
            <person name="Cordes M."/>
            <person name="Tomlinson C."/>
            <person name="Wollam A."/>
            <person name="Palsikar V.B."/>
            <person name="Mardis E.R."/>
            <person name="Wilson R.K."/>
        </authorList>
    </citation>
    <scope>NUCLEOTIDE SEQUENCE [LARGE SCALE GENOMIC DNA]</scope>
    <source>
        <strain evidence="2">KA00185</strain>
    </source>
</reference>
<dbReference type="AlphaFoldDB" id="A0A134A002"/>